<keyword evidence="2" id="KW-1185">Reference proteome</keyword>
<evidence type="ECO:0000313" key="2">
    <source>
        <dbReference type="Proteomes" id="UP000019763"/>
    </source>
</evidence>
<dbReference type="Proteomes" id="UP000019763">
    <property type="component" value="Unassembled WGS sequence"/>
</dbReference>
<name>A0A023B124_GRENI</name>
<dbReference type="EMBL" id="AFNH02001007">
    <property type="protein sequence ID" value="EZG45941.1"/>
    <property type="molecule type" value="Genomic_DNA"/>
</dbReference>
<protein>
    <submittedName>
        <fullName evidence="1">Uncharacterized protein</fullName>
    </submittedName>
</protein>
<dbReference type="VEuPathDB" id="CryptoDB:GNI_136140"/>
<comment type="caution">
    <text evidence="1">The sequence shown here is derived from an EMBL/GenBank/DDBJ whole genome shotgun (WGS) entry which is preliminary data.</text>
</comment>
<sequence length="185" mass="19758">MSRAVSSVSGGGELALLSALKLLTEAQSVAMYATVENEKRLFSAAADPKVFSMSLCENGMIDLRQCTNHHNLVWDWAESVDVNQHKVRYTGKAKDWCKLDVSNALGQRLGRLELVREIDRNELNLEQRIYQDLKNAPPGHVYHLVFLGDDPPSAAALVAASAAALVAASVAAASAAASVIASTGP</sequence>
<reference evidence="1" key="1">
    <citation type="submission" date="2013-12" db="EMBL/GenBank/DDBJ databases">
        <authorList>
            <person name="Omoto C.K."/>
            <person name="Sibley D."/>
            <person name="Venepally P."/>
            <person name="Hadjithomas M."/>
            <person name="Karamycheva S."/>
            <person name="Brunk B."/>
            <person name="Roos D."/>
            <person name="Caler E."/>
            <person name="Lorenzi H."/>
        </authorList>
    </citation>
    <scope>NUCLEOTIDE SEQUENCE</scope>
</reference>
<proteinExistence type="predicted"/>
<gene>
    <name evidence="1" type="ORF">GNI_136140</name>
</gene>
<dbReference type="AlphaFoldDB" id="A0A023B124"/>
<dbReference type="RefSeq" id="XP_011132409.1">
    <property type="nucleotide sequence ID" value="XM_011134107.1"/>
</dbReference>
<accession>A0A023B124</accession>
<organism evidence="1 2">
    <name type="scientific">Gregarina niphandrodes</name>
    <name type="common">Septate eugregarine</name>
    <dbReference type="NCBI Taxonomy" id="110365"/>
    <lineage>
        <taxon>Eukaryota</taxon>
        <taxon>Sar</taxon>
        <taxon>Alveolata</taxon>
        <taxon>Apicomplexa</taxon>
        <taxon>Conoidasida</taxon>
        <taxon>Gregarinasina</taxon>
        <taxon>Eugregarinorida</taxon>
        <taxon>Gregarinidae</taxon>
        <taxon>Gregarina</taxon>
    </lineage>
</organism>
<evidence type="ECO:0000313" key="1">
    <source>
        <dbReference type="EMBL" id="EZG45941.1"/>
    </source>
</evidence>
<dbReference type="GeneID" id="22914833"/>